<sequence length="117" mass="13477">MANWTPGQVDLVGAMECRTPDPLYVLSIGGRYQVDDRAVRRVRQGLSHHQQAAMALYQEREDDFVKCKDEDGRVYYKARAPQMRDDEADAYRALWRALWDAGAVRCLEGREKSVEDL</sequence>
<name>A0A7W8NGK9_9DEIO</name>
<comment type="caution">
    <text evidence="1">The sequence shown here is derived from an EMBL/GenBank/DDBJ whole genome shotgun (WGS) entry which is preliminary data.</text>
</comment>
<dbReference type="AlphaFoldDB" id="A0A7W8NGK9"/>
<evidence type="ECO:0000313" key="1">
    <source>
        <dbReference type="EMBL" id="MBB5363077.1"/>
    </source>
</evidence>
<keyword evidence="2" id="KW-1185">Reference proteome</keyword>
<dbReference type="RefSeq" id="WP_184131270.1">
    <property type="nucleotide sequence ID" value="NZ_JACHFL010000004.1"/>
</dbReference>
<organism evidence="1 2">
    <name type="scientific">Deinococcus humi</name>
    <dbReference type="NCBI Taxonomy" id="662880"/>
    <lineage>
        <taxon>Bacteria</taxon>
        <taxon>Thermotogati</taxon>
        <taxon>Deinococcota</taxon>
        <taxon>Deinococci</taxon>
        <taxon>Deinococcales</taxon>
        <taxon>Deinococcaceae</taxon>
        <taxon>Deinococcus</taxon>
    </lineage>
</organism>
<protein>
    <submittedName>
        <fullName evidence="1">Uncharacterized protein</fullName>
    </submittedName>
</protein>
<accession>A0A7W8NGK9</accession>
<gene>
    <name evidence="1" type="ORF">HNQ08_002175</name>
</gene>
<evidence type="ECO:0000313" key="2">
    <source>
        <dbReference type="Proteomes" id="UP000552709"/>
    </source>
</evidence>
<proteinExistence type="predicted"/>
<reference evidence="1 2" key="1">
    <citation type="submission" date="2020-08" db="EMBL/GenBank/DDBJ databases">
        <title>Genomic Encyclopedia of Type Strains, Phase IV (KMG-IV): sequencing the most valuable type-strain genomes for metagenomic binning, comparative biology and taxonomic classification.</title>
        <authorList>
            <person name="Goeker M."/>
        </authorList>
    </citation>
    <scope>NUCLEOTIDE SEQUENCE [LARGE SCALE GENOMIC DNA]</scope>
    <source>
        <strain evidence="1 2">DSM 27939</strain>
    </source>
</reference>
<dbReference type="EMBL" id="JACHFL010000004">
    <property type="protein sequence ID" value="MBB5363077.1"/>
    <property type="molecule type" value="Genomic_DNA"/>
</dbReference>
<dbReference type="Proteomes" id="UP000552709">
    <property type="component" value="Unassembled WGS sequence"/>
</dbReference>